<dbReference type="InterPro" id="IPR044212">
    <property type="entry name" value="IBR5-like"/>
</dbReference>
<evidence type="ECO:0000256" key="1">
    <source>
        <dbReference type="ARBA" id="ARBA00022801"/>
    </source>
</evidence>
<evidence type="ECO:0000256" key="2">
    <source>
        <dbReference type="ARBA" id="ARBA00022912"/>
    </source>
</evidence>
<dbReference type="GeneID" id="17359194"/>
<feature type="non-terminal residue" evidence="5">
    <location>
        <position position="172"/>
    </location>
</feature>
<dbReference type="PROSITE" id="PS00383">
    <property type="entry name" value="TYR_PHOSPHATASE_1"/>
    <property type="match status" value="1"/>
</dbReference>
<dbReference type="InterPro" id="IPR016130">
    <property type="entry name" value="Tyr_Pase_AS"/>
</dbReference>
<evidence type="ECO:0000259" key="3">
    <source>
        <dbReference type="PROSITE" id="PS50054"/>
    </source>
</evidence>
<dbReference type="PROSITE" id="PS50054">
    <property type="entry name" value="TYR_PHOSPHATASE_DUAL"/>
    <property type="match status" value="1"/>
</dbReference>
<dbReference type="InterPro" id="IPR000340">
    <property type="entry name" value="Dual-sp_phosphatase_cat-dom"/>
</dbReference>
<reference evidence="5 6" key="1">
    <citation type="journal article" date="2010" name="Plant Cell">
        <title>The Chlorella variabilis NC64A genome reveals adaptation to photosymbiosis, coevolution with viruses, and cryptic sex.</title>
        <authorList>
            <person name="Blanc G."/>
            <person name="Duncan G."/>
            <person name="Agarkova I."/>
            <person name="Borodovsky M."/>
            <person name="Gurnon J."/>
            <person name="Kuo A."/>
            <person name="Lindquist E."/>
            <person name="Lucas S."/>
            <person name="Pangilinan J."/>
            <person name="Polle J."/>
            <person name="Salamov A."/>
            <person name="Terry A."/>
            <person name="Yamada T."/>
            <person name="Dunigan D.D."/>
            <person name="Grigoriev I.V."/>
            <person name="Claverie J.M."/>
            <person name="Van Etten J.L."/>
        </authorList>
    </citation>
    <scope>NUCLEOTIDE SEQUENCE [LARGE SCALE GENOMIC DNA]</scope>
    <source>
        <strain evidence="5 6">NC64A</strain>
    </source>
</reference>
<dbReference type="RefSeq" id="XP_005852092.1">
    <property type="nucleotide sequence ID" value="XM_005852030.1"/>
</dbReference>
<dbReference type="Pfam" id="PF00782">
    <property type="entry name" value="DSPc"/>
    <property type="match status" value="1"/>
</dbReference>
<feature type="domain" description="Tyrosine-protein phosphatase" evidence="3">
    <location>
        <begin position="53"/>
        <end position="172"/>
    </location>
</feature>
<evidence type="ECO:0000313" key="5">
    <source>
        <dbReference type="EMBL" id="EFN59990.1"/>
    </source>
</evidence>
<dbReference type="eggNOG" id="KOG1716">
    <property type="taxonomic scope" value="Eukaryota"/>
</dbReference>
<protein>
    <recommendedName>
        <fullName evidence="7">Tyrosine-protein phosphatase domain-containing protein</fullName>
    </recommendedName>
</protein>
<dbReference type="SUPFAM" id="SSF52799">
    <property type="entry name" value="(Phosphotyrosine protein) phosphatases II"/>
    <property type="match status" value="1"/>
</dbReference>
<dbReference type="Gene3D" id="3.90.190.10">
    <property type="entry name" value="Protein tyrosine phosphatase superfamily"/>
    <property type="match status" value="1"/>
</dbReference>
<feature type="domain" description="Tyrosine specific protein phosphatases" evidence="4">
    <location>
        <begin position="117"/>
        <end position="172"/>
    </location>
</feature>
<dbReference type="PANTHER" id="PTHR47244:SF1">
    <property type="entry name" value="PROTEIN-TYROSINE-PHOSPHATASE IBR5"/>
    <property type="match status" value="1"/>
</dbReference>
<keyword evidence="1" id="KW-0378">Hydrolase</keyword>
<dbReference type="EMBL" id="GL433835">
    <property type="protein sequence ID" value="EFN59990.1"/>
    <property type="molecule type" value="Genomic_DNA"/>
</dbReference>
<dbReference type="GO" id="GO:0009738">
    <property type="term" value="P:abscisic acid-activated signaling pathway"/>
    <property type="evidence" value="ECO:0007669"/>
    <property type="project" value="InterPro"/>
</dbReference>
<evidence type="ECO:0008006" key="7">
    <source>
        <dbReference type="Google" id="ProtNLM"/>
    </source>
</evidence>
<dbReference type="PROSITE" id="PS50056">
    <property type="entry name" value="TYR_PHOSPHATASE_2"/>
    <property type="match status" value="1"/>
</dbReference>
<keyword evidence="2" id="KW-0904">Protein phosphatase</keyword>
<proteinExistence type="predicted"/>
<dbReference type="OMA" id="SFTYHTV"/>
<dbReference type="FunCoup" id="E1Z2F1">
    <property type="interactions" value="107"/>
</dbReference>
<dbReference type="InterPro" id="IPR020422">
    <property type="entry name" value="TYR_PHOSPHATASE_DUAL_dom"/>
</dbReference>
<gene>
    <name evidence="5" type="ORF">CHLNCDRAFT_13330</name>
</gene>
<evidence type="ECO:0000259" key="4">
    <source>
        <dbReference type="PROSITE" id="PS50056"/>
    </source>
</evidence>
<dbReference type="InterPro" id="IPR000387">
    <property type="entry name" value="Tyr_Pase_dom"/>
</dbReference>
<feature type="non-terminal residue" evidence="5">
    <location>
        <position position="1"/>
    </location>
</feature>
<sequence length="172" mass="19170">QKREREEPCDVCGHYHDYYGGEPCAICGHRLEMPAGCAAGAAPLPAVKPPSAFPSEIVPGFLFLGSYDHASRHEILKTLGIGNILNTVPSCQALYKNSFTYHTVSASPPPLDECYCFLDEVQRQGGKVLVHCMSGLSRSAVVVIYYLMRRNTWRLSEAYHWVKDRRPQIAIT</sequence>
<dbReference type="PANTHER" id="PTHR47244">
    <property type="entry name" value="PROTEIN-TYROSINE-PHOSPHATASE IBR5"/>
    <property type="match status" value="1"/>
</dbReference>
<dbReference type="GO" id="GO:0005634">
    <property type="term" value="C:nucleus"/>
    <property type="evidence" value="ECO:0007669"/>
    <property type="project" value="TreeGrafter"/>
</dbReference>
<dbReference type="OrthoDB" id="165342at2759"/>
<dbReference type="GO" id="GO:0033549">
    <property type="term" value="F:MAP kinase phosphatase activity"/>
    <property type="evidence" value="ECO:0007669"/>
    <property type="project" value="InterPro"/>
</dbReference>
<evidence type="ECO:0000313" key="6">
    <source>
        <dbReference type="Proteomes" id="UP000008141"/>
    </source>
</evidence>
<organism evidence="6">
    <name type="scientific">Chlorella variabilis</name>
    <name type="common">Green alga</name>
    <dbReference type="NCBI Taxonomy" id="554065"/>
    <lineage>
        <taxon>Eukaryota</taxon>
        <taxon>Viridiplantae</taxon>
        <taxon>Chlorophyta</taxon>
        <taxon>core chlorophytes</taxon>
        <taxon>Trebouxiophyceae</taxon>
        <taxon>Chlorellales</taxon>
        <taxon>Chlorellaceae</taxon>
        <taxon>Chlorella clade</taxon>
        <taxon>Chlorella</taxon>
    </lineage>
</organism>
<dbReference type="Proteomes" id="UP000008141">
    <property type="component" value="Unassembled WGS sequence"/>
</dbReference>
<dbReference type="InterPro" id="IPR029021">
    <property type="entry name" value="Prot-tyrosine_phosphatase-like"/>
</dbReference>
<dbReference type="AlphaFoldDB" id="E1Z2F1"/>
<dbReference type="SMART" id="SM00195">
    <property type="entry name" value="DSPc"/>
    <property type="match status" value="1"/>
</dbReference>
<accession>E1Z2F1</accession>
<dbReference type="GO" id="GO:0009734">
    <property type="term" value="P:auxin-activated signaling pathway"/>
    <property type="evidence" value="ECO:0007669"/>
    <property type="project" value="InterPro"/>
</dbReference>
<dbReference type="KEGG" id="cvr:CHLNCDRAFT_13330"/>
<name>E1Z2F1_CHLVA</name>
<dbReference type="STRING" id="554065.E1Z2F1"/>
<dbReference type="InParanoid" id="E1Z2F1"/>
<keyword evidence="6" id="KW-1185">Reference proteome</keyword>